<dbReference type="Proteomes" id="UP000672032">
    <property type="component" value="Chromosome 1"/>
</dbReference>
<name>A0A8A3NX13_9HELO</name>
<accession>A0A8A3NX13</accession>
<protein>
    <submittedName>
        <fullName evidence="2">Uncharacterized protein</fullName>
    </submittedName>
</protein>
<keyword evidence="3" id="KW-1185">Reference proteome</keyword>
<gene>
    <name evidence="2" type="ORF">DSL72_004725</name>
</gene>
<feature type="region of interest" description="Disordered" evidence="1">
    <location>
        <begin position="56"/>
        <end position="84"/>
    </location>
</feature>
<dbReference type="EMBL" id="CP063405">
    <property type="protein sequence ID" value="QSZ30205.1"/>
    <property type="molecule type" value="Genomic_DNA"/>
</dbReference>
<organism evidence="2 3">
    <name type="scientific">Monilinia vaccinii-corymbosi</name>
    <dbReference type="NCBI Taxonomy" id="61207"/>
    <lineage>
        <taxon>Eukaryota</taxon>
        <taxon>Fungi</taxon>
        <taxon>Dikarya</taxon>
        <taxon>Ascomycota</taxon>
        <taxon>Pezizomycotina</taxon>
        <taxon>Leotiomycetes</taxon>
        <taxon>Helotiales</taxon>
        <taxon>Sclerotiniaceae</taxon>
        <taxon>Monilinia</taxon>
    </lineage>
</organism>
<evidence type="ECO:0000256" key="1">
    <source>
        <dbReference type="SAM" id="MobiDB-lite"/>
    </source>
</evidence>
<proteinExistence type="predicted"/>
<dbReference type="AlphaFoldDB" id="A0A8A3NX13"/>
<reference evidence="2" key="1">
    <citation type="submission" date="2020-10" db="EMBL/GenBank/DDBJ databases">
        <title>Genome Sequence of Monilinia vaccinii-corymbosi Sheds Light on Mummy Berry Disease Infection of Blueberry and Mating Type.</title>
        <authorList>
            <person name="Yow A.G."/>
            <person name="Zhang Y."/>
            <person name="Bansal K."/>
            <person name="Eacker S.M."/>
            <person name="Sullivan S."/>
            <person name="Liachko I."/>
            <person name="Cubeta M.A."/>
            <person name="Rollins J.A."/>
            <person name="Ashrafi H."/>
        </authorList>
    </citation>
    <scope>NUCLEOTIDE SEQUENCE</scope>
    <source>
        <strain evidence="2">RL-1</strain>
    </source>
</reference>
<evidence type="ECO:0000313" key="2">
    <source>
        <dbReference type="EMBL" id="QSZ30205.1"/>
    </source>
</evidence>
<sequence length="185" mass="21344">MTTHADRKPCASLNSPVDDVMETLQNLSDEREWAQFTISPQEYKTIRVLLTKYTNREEEGEEEGDKQALEKKNKKKENQLNSIHDTTAESFQELSVKAIRDVISNCPDTFPFKQKLYHGIRGRTNNAVDVWNCGKGIRKPSKEKNIGIFVHANTKKGSKVKIQQWRFVVWMVMKKLKSTNQSNSN</sequence>
<evidence type="ECO:0000313" key="3">
    <source>
        <dbReference type="Proteomes" id="UP000672032"/>
    </source>
</evidence>